<dbReference type="InterPro" id="IPR018378">
    <property type="entry name" value="C-type_lectin_CS"/>
</dbReference>
<feature type="domain" description="F5/8 type C" evidence="6">
    <location>
        <begin position="2099"/>
        <end position="2245"/>
    </location>
</feature>
<keyword evidence="4" id="KW-0812">Transmembrane</keyword>
<dbReference type="RefSeq" id="XP_031560648.1">
    <property type="nucleotide sequence ID" value="XM_031704788.1"/>
</dbReference>
<dbReference type="KEGG" id="aten:116296722"/>
<dbReference type="SUPFAM" id="SSF56436">
    <property type="entry name" value="C-type lectin-like"/>
    <property type="match status" value="11"/>
</dbReference>
<dbReference type="PROSITE" id="PS00615">
    <property type="entry name" value="C_TYPE_LECTIN_1"/>
    <property type="match status" value="6"/>
</dbReference>
<dbReference type="GO" id="GO:0030246">
    <property type="term" value="F:carbohydrate binding"/>
    <property type="evidence" value="ECO:0007669"/>
    <property type="project" value="UniProtKB-KW"/>
</dbReference>
<keyword evidence="2" id="KW-1015">Disulfide bond</keyword>
<dbReference type="SUPFAM" id="SSF49899">
    <property type="entry name" value="Concanavalin A-like lectins/glucanases"/>
    <property type="match status" value="1"/>
</dbReference>
<dbReference type="Pfam" id="PF01390">
    <property type="entry name" value="SEA"/>
    <property type="match status" value="1"/>
</dbReference>
<dbReference type="Gene3D" id="2.60.120.200">
    <property type="match status" value="1"/>
</dbReference>
<dbReference type="Gene3D" id="2.60.120.740">
    <property type="match status" value="1"/>
</dbReference>
<dbReference type="SUPFAM" id="SSF49785">
    <property type="entry name" value="Galactose-binding domain-like"/>
    <property type="match status" value="4"/>
</dbReference>
<dbReference type="InterPro" id="IPR033989">
    <property type="entry name" value="CD209-like_CTLD"/>
</dbReference>
<dbReference type="SUPFAM" id="SSF82671">
    <property type="entry name" value="SEA domain"/>
    <property type="match status" value="1"/>
</dbReference>
<dbReference type="FunFam" id="2.60.120.260:FF:000016">
    <property type="entry name" value="Contactin-associated protein-like 4 isoform 1"/>
    <property type="match status" value="3"/>
</dbReference>
<dbReference type="InterPro" id="IPR050111">
    <property type="entry name" value="C-type_lectin/snaclec_domain"/>
</dbReference>
<dbReference type="InterPro" id="IPR043159">
    <property type="entry name" value="Lectin_gal-bd_sf"/>
</dbReference>
<dbReference type="Gene3D" id="3.30.70.960">
    <property type="entry name" value="SEA domain"/>
    <property type="match status" value="1"/>
</dbReference>
<feature type="domain" description="C-type lectin" evidence="8">
    <location>
        <begin position="619"/>
        <end position="738"/>
    </location>
</feature>
<dbReference type="Gene3D" id="3.10.100.10">
    <property type="entry name" value="Mannose-Binding Protein A, subunit A"/>
    <property type="match status" value="11"/>
</dbReference>
<dbReference type="GeneID" id="116296722"/>
<keyword evidence="4" id="KW-1133">Transmembrane helix</keyword>
<dbReference type="InterPro" id="IPR000082">
    <property type="entry name" value="SEA_dom"/>
</dbReference>
<evidence type="ECO:0000256" key="5">
    <source>
        <dbReference type="SAM" id="SignalP"/>
    </source>
</evidence>
<dbReference type="SMART" id="SM00034">
    <property type="entry name" value="CLECT"/>
    <property type="match status" value="11"/>
</dbReference>
<dbReference type="CDD" id="cd00057">
    <property type="entry name" value="FA58C"/>
    <property type="match status" value="4"/>
</dbReference>
<dbReference type="Pfam" id="PF02140">
    <property type="entry name" value="SUEL_Lectin"/>
    <property type="match status" value="1"/>
</dbReference>
<feature type="domain" description="C-type lectin" evidence="8">
    <location>
        <begin position="1531"/>
        <end position="1652"/>
    </location>
</feature>
<dbReference type="Proteomes" id="UP000515163">
    <property type="component" value="Unplaced"/>
</dbReference>
<gene>
    <name evidence="11" type="primary">LOC116296722</name>
</gene>
<dbReference type="InterPro" id="IPR016187">
    <property type="entry name" value="CTDL_fold"/>
</dbReference>
<dbReference type="PROSITE" id="PS50228">
    <property type="entry name" value="SUEL_LECTIN"/>
    <property type="match status" value="1"/>
</dbReference>
<evidence type="ECO:0000256" key="4">
    <source>
        <dbReference type="SAM" id="Phobius"/>
    </source>
</evidence>
<feature type="domain" description="SUEL-type lectin" evidence="9">
    <location>
        <begin position="1130"/>
        <end position="1215"/>
    </location>
</feature>
<evidence type="ECO:0000256" key="3">
    <source>
        <dbReference type="SAM" id="MobiDB-lite"/>
    </source>
</evidence>
<feature type="domain" description="C-type lectin" evidence="8">
    <location>
        <begin position="1976"/>
        <end position="2094"/>
    </location>
</feature>
<dbReference type="InterPro" id="IPR016186">
    <property type="entry name" value="C-type_lectin-like/link_sf"/>
</dbReference>
<feature type="transmembrane region" description="Helical" evidence="4">
    <location>
        <begin position="2704"/>
        <end position="2725"/>
    </location>
</feature>
<keyword evidence="10" id="KW-1185">Reference proteome</keyword>
<feature type="domain" description="C-type lectin" evidence="8">
    <location>
        <begin position="36"/>
        <end position="154"/>
    </location>
</feature>
<dbReference type="Pfam" id="PF00059">
    <property type="entry name" value="Lectin_C"/>
    <property type="match status" value="11"/>
</dbReference>
<evidence type="ECO:0000259" key="8">
    <source>
        <dbReference type="PROSITE" id="PS50041"/>
    </source>
</evidence>
<evidence type="ECO:0000259" key="7">
    <source>
        <dbReference type="PROSITE" id="PS50024"/>
    </source>
</evidence>
<feature type="signal peptide" evidence="5">
    <location>
        <begin position="1"/>
        <end position="22"/>
    </location>
</feature>
<dbReference type="Pfam" id="PF13385">
    <property type="entry name" value="Laminin_G_3"/>
    <property type="match status" value="1"/>
</dbReference>
<evidence type="ECO:0000259" key="9">
    <source>
        <dbReference type="PROSITE" id="PS50228"/>
    </source>
</evidence>
<feature type="domain" description="F5/8 type C" evidence="6">
    <location>
        <begin position="450"/>
        <end position="602"/>
    </location>
</feature>
<feature type="domain" description="C-type lectin" evidence="8">
    <location>
        <begin position="185"/>
        <end position="303"/>
    </location>
</feature>
<sequence>MVFILHCVAPLLVFMLLDSVGAQSCPSGWETNIDSCYKFVARSLTVKGLTWEDADIKCQSYGGHLVSIASQDEQNFITSKTRQFVNEHFWIGYNDRANESYFNWTDGLKGTNYTNWRKGEPNNFLKREDCVELVSSTGYWNDEYCAYEYSYICKRLRGAPWPTQGTVIPPVTSAPIYCGAGWESYGTSCYKFSTVVKIWREAKKDCRESGGYLVKVDNADEQHYLSYRLRMLNQPMWIGLTDRAVEGTYVWIGDKSPVNYTNWFPGEPNDFSGREDCVQMLNGYWGGFWNDNFCGNPRTYICEKPYGKNLCPANWVPFGDSCLQFSTHPAQALTWSKASDSCKNTKGAELISIHSQDEQSLLLQLLNDLRASNIWLGLNDIAKEGLFVWNDRSALDYKNWSPSEPGGGAAAANKDCAVLVTSTDNGTWATTNCSYMRAYVCRRKRGYDQCNSPLGMENLQIADSQITASSYKDSISIPSQARLKLQPSSSTSGAWCAKNNKKDEYLQIDLGLIRQVTHIAVQGRPKSSDFVKTFYVRYGNDGQTFITYGENATQSYETLRGSTTSDAIVNIMLSGTINCRFIRIYPLAWNNAICMRTEIYGCEGQASSIKCKSGWEEGPDNTCYQFNTNQLKIWADARATCTSQSGDLLSIVTNNERVYIDNRLKSLVNSVGSLWIGLNDRQSNRLFYWSDRSPYVVTRWDSGYPKDKTNAKSCVELVPSRAAWRDVDCGQYKPFICKKKLSTPHAKKYPKTSYWISGTDAYWPLDALVNEKALGTTPAQVFGNVTRANVQQNTRNVLQFGSYNSYLAAGDYPNQCIGDADACNAGLSVSLIVNLDAPTSTWGSRKFLVDSIGDSTWATSRGFALYVEQMQIKVMVMTTTTSWSVSAPMSRGAWHHVVFTWIPSGSGLILYIDGKNKGSDSSGTTLIPTHGTTNNFALTIGSKSTGKTQGVFFMRSLAFWYRVLDPSEITDIFISEFGKCRLGWKEYGQYCYQFNNAKKNWPSARTQCQNQGGDLVSITSPVEQAHITMEVSYFGLSTFAWIGFHDRSLESVWEWSDGSPARFTNWYNYQPDNWYTHGEDCAHTYQRFYRVGRWNDIDCGTNMAYICKRKKEYSPSGGVTPTMGPRQVIICEWTSDILSCPTSTVISVQSANYGRTDPGLCGKISVTNCRLNVTQRLQHMCDGQAFCSVRPTNALMGKDPCRTIRKYLDVTYVCKKGPVTTPGCPEGWLRYPSGAACFGLMLEKKTWFEARDSCKSYGSVLASISFELVNSLVTSLMIKSWDAGDVWIGFNDIGQRGVYRWLDNKPIRYTKWLNGEPNDRNSNGSCVRATMTLSNRDQMYWVDSDCNLKLAYVCYKFRRNVTKPTPAPTVIPTTSCPAGWKAYKMGCYRLFMQTRTWTAARDSCRAYKNTALISIHDTAESVFVQGLLNNTVNAWIGLNDRGPIAGHVWADGSPVDFTKWGPLEPDSHSGQQPCVVVIGTGYWYDVGCYSTRPYICKMKRPLRPLTTVRPTLAPTKPPAPPGTCDSGWRYWRQMCYHFSNQTLSNLRSWFDARTMCRQAGGDLASILSAAENAYIYSVFRKEYRYYGLWIGLSDLGTEGSYEWSDGRPFSYANYDWREPNNYQGQEDCLHLWKWNGKWNDNLCSRRLPFVCKKHNNTYTPPSTVAPTPGPALGRCNPGWIHYDKSCYKFIGYETQNWLNAKAMCEKGTNDSTYGDLVAINNQYEQAFISSMMKSDYKFKYGFWIGLNDLHTENLFSWINNDRVTYTNWNARQPIKNWRMDCVDLVPGNPGMGRWRVRPCTYRLSYICETAALPLGPTPVTPTPSPDCPAQFTKYGDACYSMFYTKLTWSEAREVCSKYENGDIISIHSSYEQAYLLRNMINFPGDVWTGLTRETNSLEFRWSDRSVKEYTHWSRGQPGQPGSKQTCVQASNTANNDGRWMEVDCNKKNGFMCRIYKGEPHVTPILHGTCLPGFKKYDKFCYLFRLYYKTSWPEARFRCNKAGGDLVSILNQQEKDFLIYQTKELRLPMLLWTGLNDRIVERGYQWSDGSPVSFVSWAWKQPDDNRGTQNCVGFNTIHGKWYDVPCSWRLGFVCKAKLECSQPLGMASYNITNAQLTASSQLNPAHAPGMGRINGSSGWCANASTNGQYFEVDFRNQMEITKISIKGITLFKMSAFVRSFTVSYATYKNQWQPYKVNGATRVFSANWNSRTTVTLAVDPAISARFLRVLPQAWAVNICAQFEFYGCGFECRKTLGIGSGLIYDKLINASSQLDAEHGPLQVRPTSGQGWCPKTTDQNPWLQITWPAFAKRLTKLATWGVGAGRGGGYVTKYKLAFSGNGYVWTDYSEKGLVRIFRGNSDPITPLVHVLAEPIKTQYFRLMPLAGSTGGKCLRFELYGCASGCNDPVGMEQGTIEDSWLKASSFLDTQHDPTMARLNGVSGWCAASNDKNQYLQIDLGQIYRIRQVATQGAQDGSGFVKTYFLRYFLKIWQYYTFQDSRTLVANADATSVVVTTFYSPRRARLVQILPQSWSNKICMRVEIYGCIPNDIPTIQPSGQPTGSPMPTTPPGDLSFEVKMKVTNIPWKDGYSDRTTTDFQNLANKITTEVSALYDKGKNDLASLAFQNVKIISFKKGSVVVDFNITFFADIAQDIDVTQRIKESAKNGSIGSLTVDPESLTITKLEQSGGKTSAQKKGEGSGLSGGAKAAIGIVVVLVIVSGLLVLGWWLKKKHKAGDQIMKRESFDNPIHFSSQAYDMEG</sequence>
<dbReference type="InParanoid" id="A0A6P8HZ03"/>
<dbReference type="InterPro" id="IPR001304">
    <property type="entry name" value="C-type_lectin-like"/>
</dbReference>
<feature type="domain" description="C-type lectin" evidence="8">
    <location>
        <begin position="1834"/>
        <end position="1953"/>
    </location>
</feature>
<proteinExistence type="predicted"/>
<dbReference type="InterPro" id="IPR008979">
    <property type="entry name" value="Galactose-bd-like_sf"/>
</dbReference>
<dbReference type="Gene3D" id="2.60.120.260">
    <property type="entry name" value="Galactose-binding domain-like"/>
    <property type="match status" value="4"/>
</dbReference>
<feature type="domain" description="F5/8 type C" evidence="6">
    <location>
        <begin position="2249"/>
        <end position="2397"/>
    </location>
</feature>
<keyword evidence="1" id="KW-0430">Lectin</keyword>
<dbReference type="InterPro" id="IPR000421">
    <property type="entry name" value="FA58C"/>
</dbReference>
<name>A0A6P8HZ03_ACTTE</name>
<feature type="domain" description="C-type lectin" evidence="8">
    <location>
        <begin position="318"/>
        <end position="442"/>
    </location>
</feature>
<dbReference type="InterPro" id="IPR000922">
    <property type="entry name" value="Lectin_gal-bd_dom"/>
</dbReference>
<feature type="chain" id="PRO_5028250180" evidence="5">
    <location>
        <begin position="23"/>
        <end position="2756"/>
    </location>
</feature>
<keyword evidence="5" id="KW-0732">Signal</keyword>
<dbReference type="CDD" id="cd00037">
    <property type="entry name" value="CLECT"/>
    <property type="match status" value="6"/>
</dbReference>
<feature type="domain" description="C-type lectin" evidence="8">
    <location>
        <begin position="1682"/>
        <end position="1808"/>
    </location>
</feature>
<reference evidence="11" key="1">
    <citation type="submission" date="2025-08" db="UniProtKB">
        <authorList>
            <consortium name="RefSeq"/>
        </authorList>
    </citation>
    <scope>IDENTIFICATION</scope>
</reference>
<accession>A0A6P8HZ03</accession>
<feature type="domain" description="C-type lectin" evidence="8">
    <location>
        <begin position="987"/>
        <end position="1108"/>
    </location>
</feature>
<keyword evidence="4" id="KW-0472">Membrane</keyword>
<dbReference type="InterPro" id="IPR036364">
    <property type="entry name" value="SEA_dom_sf"/>
</dbReference>
<feature type="domain" description="C-type lectin" evidence="8">
    <location>
        <begin position="1383"/>
        <end position="1497"/>
    </location>
</feature>
<dbReference type="SMART" id="SM00231">
    <property type="entry name" value="FA58C"/>
    <property type="match status" value="4"/>
</dbReference>
<evidence type="ECO:0000256" key="2">
    <source>
        <dbReference type="ARBA" id="ARBA00023157"/>
    </source>
</evidence>
<protein>
    <submittedName>
        <fullName evidence="11">Uncharacterized protein LOC116296722</fullName>
    </submittedName>
</protein>
<feature type="domain" description="F5/8 type C" evidence="6">
    <location>
        <begin position="2401"/>
        <end position="2542"/>
    </location>
</feature>
<organism evidence="10 11">
    <name type="scientific">Actinia tenebrosa</name>
    <name type="common">Australian red waratah sea anemone</name>
    <dbReference type="NCBI Taxonomy" id="6105"/>
    <lineage>
        <taxon>Eukaryota</taxon>
        <taxon>Metazoa</taxon>
        <taxon>Cnidaria</taxon>
        <taxon>Anthozoa</taxon>
        <taxon>Hexacorallia</taxon>
        <taxon>Actiniaria</taxon>
        <taxon>Actiniidae</taxon>
        <taxon>Actinia</taxon>
    </lineage>
</organism>
<dbReference type="CDD" id="cd03590">
    <property type="entry name" value="CLECT_DC-SIGN_like"/>
    <property type="match status" value="1"/>
</dbReference>
<dbReference type="Pfam" id="PF00754">
    <property type="entry name" value="F5_F8_type_C"/>
    <property type="match status" value="4"/>
</dbReference>
<feature type="domain" description="C-type lectin" evidence="8">
    <location>
        <begin position="1233"/>
        <end position="1355"/>
    </location>
</feature>
<dbReference type="PROSITE" id="PS50041">
    <property type="entry name" value="C_TYPE_LECTIN_2"/>
    <property type="match status" value="11"/>
</dbReference>
<dbReference type="PROSITE" id="PS50024">
    <property type="entry name" value="SEA"/>
    <property type="match status" value="1"/>
</dbReference>
<dbReference type="PANTHER" id="PTHR22803">
    <property type="entry name" value="MANNOSE, PHOSPHOLIPASE, LECTIN RECEPTOR RELATED"/>
    <property type="match status" value="1"/>
</dbReference>
<dbReference type="CDD" id="cd22827">
    <property type="entry name" value="Gal_Rha_Lectin_SUL-I-like"/>
    <property type="match status" value="1"/>
</dbReference>
<evidence type="ECO:0000256" key="1">
    <source>
        <dbReference type="ARBA" id="ARBA00022734"/>
    </source>
</evidence>
<evidence type="ECO:0000313" key="10">
    <source>
        <dbReference type="Proteomes" id="UP000515163"/>
    </source>
</evidence>
<feature type="region of interest" description="Disordered" evidence="3">
    <location>
        <begin position="2681"/>
        <end position="2700"/>
    </location>
</feature>
<dbReference type="PROSITE" id="PS50022">
    <property type="entry name" value="FA58C_3"/>
    <property type="match status" value="4"/>
</dbReference>
<feature type="compositionally biased region" description="Polar residues" evidence="3">
    <location>
        <begin position="2681"/>
        <end position="2690"/>
    </location>
</feature>
<feature type="domain" description="SEA" evidence="7">
    <location>
        <begin position="2567"/>
        <end position="2682"/>
    </location>
</feature>
<evidence type="ECO:0000313" key="11">
    <source>
        <dbReference type="RefSeq" id="XP_031560648.1"/>
    </source>
</evidence>
<dbReference type="OrthoDB" id="441660at2759"/>
<dbReference type="PROSITE" id="PS01286">
    <property type="entry name" value="FA58C_2"/>
    <property type="match status" value="3"/>
</dbReference>
<dbReference type="InterPro" id="IPR013320">
    <property type="entry name" value="ConA-like_dom_sf"/>
</dbReference>
<evidence type="ECO:0000259" key="6">
    <source>
        <dbReference type="PROSITE" id="PS50022"/>
    </source>
</evidence>
<dbReference type="PROSITE" id="PS01285">
    <property type="entry name" value="FA58C_1"/>
    <property type="match status" value="2"/>
</dbReference>